<evidence type="ECO:0000313" key="2">
    <source>
        <dbReference type="Proteomes" id="UP000694409"/>
    </source>
</evidence>
<reference evidence="1" key="2">
    <citation type="submission" date="2025-09" db="UniProtKB">
        <authorList>
            <consortium name="Ensembl"/>
        </authorList>
    </citation>
    <scope>IDENTIFICATION</scope>
</reference>
<keyword evidence="2" id="KW-1185">Reference proteome</keyword>
<sequence>MFICAVLRHLSPQPSQAESDPFFQRITESFRLEKTFKIMESNHFPALPRPPVPHVPKCHLHRAFKSLQGWGLHFFPGQLCQGTGSTYLISWALSWALRGRSLSFLQSRNSCRLVKGSWEMEHLSMSFHTSTPTRATRMFSGL</sequence>
<protein>
    <submittedName>
        <fullName evidence="1">Uncharacterized protein</fullName>
    </submittedName>
</protein>
<reference evidence="1" key="1">
    <citation type="submission" date="2025-08" db="UniProtKB">
        <authorList>
            <consortium name="Ensembl"/>
        </authorList>
    </citation>
    <scope>IDENTIFICATION</scope>
</reference>
<dbReference type="Proteomes" id="UP000694409">
    <property type="component" value="Unassembled WGS sequence"/>
</dbReference>
<accession>A0A8C9UED2</accession>
<evidence type="ECO:0000313" key="1">
    <source>
        <dbReference type="Ensembl" id="ENSSCAP00000014537.1"/>
    </source>
</evidence>
<dbReference type="Ensembl" id="ENSSCAT00000016306.1">
    <property type="protein sequence ID" value="ENSSCAP00000014537.1"/>
    <property type="gene ID" value="ENSSCAG00000010686.1"/>
</dbReference>
<dbReference type="GeneTree" id="ENSGT00960000192669"/>
<organism evidence="1 2">
    <name type="scientific">Serinus canaria</name>
    <name type="common">Island canary</name>
    <name type="synonym">Fringilla canaria</name>
    <dbReference type="NCBI Taxonomy" id="9135"/>
    <lineage>
        <taxon>Eukaryota</taxon>
        <taxon>Metazoa</taxon>
        <taxon>Chordata</taxon>
        <taxon>Craniata</taxon>
        <taxon>Vertebrata</taxon>
        <taxon>Euteleostomi</taxon>
        <taxon>Archelosauria</taxon>
        <taxon>Archosauria</taxon>
        <taxon>Dinosauria</taxon>
        <taxon>Saurischia</taxon>
        <taxon>Theropoda</taxon>
        <taxon>Coelurosauria</taxon>
        <taxon>Aves</taxon>
        <taxon>Neognathae</taxon>
        <taxon>Neoaves</taxon>
        <taxon>Telluraves</taxon>
        <taxon>Australaves</taxon>
        <taxon>Passeriformes</taxon>
        <taxon>Passeroidea</taxon>
        <taxon>Fringillidae</taxon>
        <taxon>Carduelinae</taxon>
        <taxon>Serinus</taxon>
    </lineage>
</organism>
<name>A0A8C9UED2_SERCA</name>
<dbReference type="AlphaFoldDB" id="A0A8C9UED2"/>
<proteinExistence type="predicted"/>